<proteinExistence type="inferred from homology"/>
<name>A0A915N216_MELJA</name>
<evidence type="ECO:0000256" key="1">
    <source>
        <dbReference type="ARBA" id="ARBA00006040"/>
    </source>
</evidence>
<dbReference type="GO" id="GO:0046872">
    <property type="term" value="F:metal ion binding"/>
    <property type="evidence" value="ECO:0007669"/>
    <property type="project" value="UniProtKB-UniRule"/>
</dbReference>
<keyword evidence="5 7" id="KW-0862">Zinc</keyword>
<sequence length="321" mass="36797">MQTIEDFPPLYEYFYFGKMLEGFEEIVNLLYGITFVKSVPKSGECWEGNVLKLEVYRKDEFNDKIFLGLIYIDIDQRDSKLQGDCHFTVRCSKKLQNGEFQTPIVVVSLGFNYAYSLDLDSDGTICEIEMRPHQVENFFHEMGHAMHSILGRTVFQHVAGTRCSTDFAEVPSHLMECFFNDPKAIYSLFDLELHGEHAEAISQNKFTTTDLFIKLHKQALPQFHIETDYAFHQRMSHLVSYGAKYYSYLLARASAAMIYNKLFANNLIYEKANGEKWAEVQSHGGEYSSDVLLAKALGTSTVPSVEQLTRSLIMEAKSPKF</sequence>
<dbReference type="GO" id="GO:0005739">
    <property type="term" value="C:mitochondrion"/>
    <property type="evidence" value="ECO:0007669"/>
    <property type="project" value="TreeGrafter"/>
</dbReference>
<dbReference type="Proteomes" id="UP000887561">
    <property type="component" value="Unplaced"/>
</dbReference>
<dbReference type="GO" id="GO:0004222">
    <property type="term" value="F:metalloendopeptidase activity"/>
    <property type="evidence" value="ECO:0007669"/>
    <property type="project" value="InterPro"/>
</dbReference>
<accession>A0A915N216</accession>
<evidence type="ECO:0000256" key="4">
    <source>
        <dbReference type="ARBA" id="ARBA00022801"/>
    </source>
</evidence>
<feature type="domain" description="Peptidase M3A/M3B catalytic" evidence="8">
    <location>
        <begin position="10"/>
        <end position="185"/>
    </location>
</feature>
<comment type="cofactor">
    <cofactor evidence="7">
        <name>Zn(2+)</name>
        <dbReference type="ChEBI" id="CHEBI:29105"/>
    </cofactor>
    <text evidence="7">Binds 1 zinc ion.</text>
</comment>
<keyword evidence="6 7" id="KW-0482">Metalloprotease</keyword>
<keyword evidence="4 7" id="KW-0378">Hydrolase</keyword>
<dbReference type="AlphaFoldDB" id="A0A915N216"/>
<dbReference type="PANTHER" id="PTHR11804:SF79">
    <property type="entry name" value="MITOCHONDRIAL INTERMEDIATE PEPTIDASE"/>
    <property type="match status" value="1"/>
</dbReference>
<evidence type="ECO:0000313" key="10">
    <source>
        <dbReference type="WBParaSite" id="scaffold6155_cov219.g10498"/>
    </source>
</evidence>
<evidence type="ECO:0000256" key="5">
    <source>
        <dbReference type="ARBA" id="ARBA00022833"/>
    </source>
</evidence>
<dbReference type="Gene3D" id="3.40.390.10">
    <property type="entry name" value="Collagenase (Catalytic Domain)"/>
    <property type="match status" value="1"/>
</dbReference>
<dbReference type="InterPro" id="IPR001567">
    <property type="entry name" value="Pept_M3A_M3B_dom"/>
</dbReference>
<organism evidence="9 10">
    <name type="scientific">Meloidogyne javanica</name>
    <name type="common">Root-knot nematode worm</name>
    <dbReference type="NCBI Taxonomy" id="6303"/>
    <lineage>
        <taxon>Eukaryota</taxon>
        <taxon>Metazoa</taxon>
        <taxon>Ecdysozoa</taxon>
        <taxon>Nematoda</taxon>
        <taxon>Chromadorea</taxon>
        <taxon>Rhabditida</taxon>
        <taxon>Tylenchina</taxon>
        <taxon>Tylenchomorpha</taxon>
        <taxon>Tylenchoidea</taxon>
        <taxon>Meloidogynidae</taxon>
        <taxon>Meloidogyninae</taxon>
        <taxon>Meloidogyne</taxon>
        <taxon>Meloidogyne incognita group</taxon>
    </lineage>
</organism>
<keyword evidence="2 7" id="KW-0645">Protease</keyword>
<dbReference type="WBParaSite" id="scaffold6155_cov219.g10498">
    <property type="protein sequence ID" value="scaffold6155_cov219.g10498"/>
    <property type="gene ID" value="scaffold6155_cov219.g10498"/>
</dbReference>
<dbReference type="Gene3D" id="1.10.1370.10">
    <property type="entry name" value="Neurolysin, domain 3"/>
    <property type="match status" value="1"/>
</dbReference>
<dbReference type="InterPro" id="IPR045090">
    <property type="entry name" value="Pept_M3A_M3B"/>
</dbReference>
<dbReference type="Pfam" id="PF01432">
    <property type="entry name" value="Peptidase_M3"/>
    <property type="match status" value="1"/>
</dbReference>
<evidence type="ECO:0000256" key="2">
    <source>
        <dbReference type="ARBA" id="ARBA00022670"/>
    </source>
</evidence>
<dbReference type="GO" id="GO:0006518">
    <property type="term" value="P:peptide metabolic process"/>
    <property type="evidence" value="ECO:0007669"/>
    <property type="project" value="TreeGrafter"/>
</dbReference>
<keyword evidence="9" id="KW-1185">Reference proteome</keyword>
<comment type="similarity">
    <text evidence="1 7">Belongs to the peptidase M3 family.</text>
</comment>
<keyword evidence="3 7" id="KW-0479">Metal-binding</keyword>
<dbReference type="InterPro" id="IPR024077">
    <property type="entry name" value="Neurolysin/TOP_dom2"/>
</dbReference>
<protein>
    <submittedName>
        <fullName evidence="10">Peptidase M3A/M3B catalytic domain-containing protein</fullName>
    </submittedName>
</protein>
<dbReference type="PANTHER" id="PTHR11804">
    <property type="entry name" value="PROTEASE M3 THIMET OLIGOPEPTIDASE-RELATED"/>
    <property type="match status" value="1"/>
</dbReference>
<reference evidence="10" key="1">
    <citation type="submission" date="2022-11" db="UniProtKB">
        <authorList>
            <consortium name="WormBaseParasite"/>
        </authorList>
    </citation>
    <scope>IDENTIFICATION</scope>
</reference>
<evidence type="ECO:0000256" key="6">
    <source>
        <dbReference type="ARBA" id="ARBA00023049"/>
    </source>
</evidence>
<dbReference type="InterPro" id="IPR024079">
    <property type="entry name" value="MetalloPept_cat_dom_sf"/>
</dbReference>
<evidence type="ECO:0000256" key="7">
    <source>
        <dbReference type="RuleBase" id="RU003435"/>
    </source>
</evidence>
<evidence type="ECO:0000256" key="3">
    <source>
        <dbReference type="ARBA" id="ARBA00022723"/>
    </source>
</evidence>
<evidence type="ECO:0000259" key="8">
    <source>
        <dbReference type="Pfam" id="PF01432"/>
    </source>
</evidence>
<evidence type="ECO:0000313" key="9">
    <source>
        <dbReference type="Proteomes" id="UP000887561"/>
    </source>
</evidence>
<dbReference type="SUPFAM" id="SSF55486">
    <property type="entry name" value="Metalloproteases ('zincins'), catalytic domain"/>
    <property type="match status" value="1"/>
</dbReference>
<dbReference type="GO" id="GO:0006627">
    <property type="term" value="P:protein processing involved in protein targeting to mitochondrion"/>
    <property type="evidence" value="ECO:0007669"/>
    <property type="project" value="TreeGrafter"/>
</dbReference>